<keyword evidence="4" id="KW-0378">Hydrolase</keyword>
<dbReference type="PANTHER" id="PTHR41259">
    <property type="entry name" value="DOUBLE-STRAND BREAK REPAIR RAD50 ATPASE, PUTATIVE-RELATED"/>
    <property type="match status" value="1"/>
</dbReference>
<sequence>MKLEQLRISQFRQFREPLVIDGFGPGLNLICGPNESGKSTLVRAIRAAFFERHSSGTLTDLRPWGDSGAAPEVELRFSHADRQWQLSKRFLQRKRCDLTIDGQRFNGDEAEEQLAAMLGFNVASRGASKAEHWGIPGLLWIEQGMGQELDEAVSHAGDHLKSVLGASLGEVTSSGGDEVIRQARVQLDELLTGTGKPRGDYKLSGERIAVLDEELQALDQRIGAYRQQVDRLGELRQQQAGDEADKPWEALRVQQQEAERKYAEVQRQTEEQQRDLQALEQVRGHRQIVLEQLRSHEEQAKDLQQRQGKCQQLQQQLEQLAGQQAELVAAQDAALAAYQQAQQQERQARQWARRETLERERQRLLKQQQQLQLSLEQARLLQNELVTQQQALAAVRINDQQLAQLEQLHNQLRELDIRQQSIATRLRYELLPGQQLSLDQQQLSGSDELLLLQETQLDIAGIGKLIITPGGQDLATLARKTEHARDQLQVLLEQLRVSSLDEAREQLQLAKAQNAAIHANRKLLASHAPAGIEALEQDAAGVVARLAELEQELGALEMPVGEAAVATAAVDTGLAEQILQQAAAQLQQREAATGKHNEQLIGLRQNLASAEEECRLLQTRLDDPQHMQQQRKLNDNLLTLRAEEARLEQQSNERAARIASARPDILQQDIQRYRSSAAQLEQGFNQRREELLALQGRLQGEGADGLEEHRASLAAELESEHRRYHQLDRRARALALLHNLLSEKRQQLTRRLQAPLQKHLDHYLQLLFPQATLEVDENLMPGRLLRHGQDASEFATLSFGAREQMGLISRLAYADLLREAGRPTLIILDDALVHSDQPRLGQMKRILFDAAQRHQVLLFSCHPDKWRDMGVPVRELEGLKTAAIEG</sequence>
<dbReference type="OrthoDB" id="9764467at2"/>
<dbReference type="EMBL" id="FOGN01000001">
    <property type="protein sequence ID" value="SER60726.1"/>
    <property type="molecule type" value="Genomic_DNA"/>
</dbReference>
<keyword evidence="1" id="KW-0175">Coiled coil</keyword>
<dbReference type="Pfam" id="PF13476">
    <property type="entry name" value="AAA_23"/>
    <property type="match status" value="1"/>
</dbReference>
<name>A0A1I4JG82_9GAMM</name>
<dbReference type="Gene3D" id="3.40.50.300">
    <property type="entry name" value="P-loop containing nucleotide triphosphate hydrolases"/>
    <property type="match status" value="2"/>
</dbReference>
<keyword evidence="5" id="KW-1185">Reference proteome</keyword>
<dbReference type="InterPro" id="IPR038729">
    <property type="entry name" value="Rad50/SbcC_AAA"/>
</dbReference>
<evidence type="ECO:0000313" key="3">
    <source>
        <dbReference type="EMBL" id="SER60726.1"/>
    </source>
</evidence>
<dbReference type="AlphaFoldDB" id="A0A1I4JG82"/>
<gene>
    <name evidence="4" type="ORF">SAMN04487855_0553</name>
    <name evidence="3" type="ORF">SAMN05216589_1073</name>
</gene>
<reference evidence="5 6" key="1">
    <citation type="submission" date="2016-10" db="EMBL/GenBank/DDBJ databases">
        <authorList>
            <person name="de Groot N.N."/>
        </authorList>
    </citation>
    <scope>NUCLEOTIDE SEQUENCE [LARGE SCALE GENOMIC DNA]</scope>
    <source>
        <strain evidence="4 5">CGMCC 1.9095</strain>
        <strain evidence="3 6">DSM 22558</strain>
    </source>
</reference>
<dbReference type="STRING" id="653930.SAMN05216589_1073"/>
<keyword evidence="4" id="KW-0540">Nuclease</keyword>
<proteinExistence type="predicted"/>
<keyword evidence="4" id="KW-0269">Exonuclease</keyword>
<organism evidence="4 5">
    <name type="scientific">Halopseudomonas bauzanensis</name>
    <dbReference type="NCBI Taxonomy" id="653930"/>
    <lineage>
        <taxon>Bacteria</taxon>
        <taxon>Pseudomonadati</taxon>
        <taxon>Pseudomonadota</taxon>
        <taxon>Gammaproteobacteria</taxon>
        <taxon>Pseudomonadales</taxon>
        <taxon>Pseudomonadaceae</taxon>
        <taxon>Halopseudomonas</taxon>
    </lineage>
</organism>
<accession>A0A1I4JG82</accession>
<feature type="coiled-coil region" evidence="1">
    <location>
        <begin position="474"/>
        <end position="552"/>
    </location>
</feature>
<evidence type="ECO:0000313" key="6">
    <source>
        <dbReference type="Proteomes" id="UP000186904"/>
    </source>
</evidence>
<feature type="coiled-coil region" evidence="1">
    <location>
        <begin position="208"/>
        <end position="418"/>
    </location>
</feature>
<feature type="coiled-coil region" evidence="1">
    <location>
        <begin position="593"/>
        <end position="650"/>
    </location>
</feature>
<feature type="domain" description="Rad50/SbcC-type AAA" evidence="2">
    <location>
        <begin position="5"/>
        <end position="319"/>
    </location>
</feature>
<evidence type="ECO:0000256" key="1">
    <source>
        <dbReference type="SAM" id="Coils"/>
    </source>
</evidence>
<dbReference type="GO" id="GO:0016887">
    <property type="term" value="F:ATP hydrolysis activity"/>
    <property type="evidence" value="ECO:0007669"/>
    <property type="project" value="InterPro"/>
</dbReference>
<protein>
    <submittedName>
        <fullName evidence="4">DNA repair exonuclease SbcCD ATPase subunit</fullName>
    </submittedName>
</protein>
<evidence type="ECO:0000259" key="2">
    <source>
        <dbReference type="Pfam" id="PF13476"/>
    </source>
</evidence>
<evidence type="ECO:0000313" key="4">
    <source>
        <dbReference type="EMBL" id="SFL65207.1"/>
    </source>
</evidence>
<dbReference type="Proteomes" id="UP000186904">
    <property type="component" value="Unassembled WGS sequence"/>
</dbReference>
<dbReference type="GO" id="GO:0006302">
    <property type="term" value="P:double-strand break repair"/>
    <property type="evidence" value="ECO:0007669"/>
    <property type="project" value="InterPro"/>
</dbReference>
<dbReference type="SUPFAM" id="SSF52540">
    <property type="entry name" value="P-loop containing nucleoside triphosphate hydrolases"/>
    <property type="match status" value="2"/>
</dbReference>
<dbReference type="PANTHER" id="PTHR41259:SF1">
    <property type="entry name" value="DOUBLE-STRAND BREAK REPAIR RAD50 ATPASE, PUTATIVE-RELATED"/>
    <property type="match status" value="1"/>
</dbReference>
<evidence type="ECO:0000313" key="5">
    <source>
        <dbReference type="Proteomes" id="UP000186599"/>
    </source>
</evidence>
<dbReference type="GO" id="GO:0004527">
    <property type="term" value="F:exonuclease activity"/>
    <property type="evidence" value="ECO:0007669"/>
    <property type="project" value="UniProtKB-KW"/>
</dbReference>
<dbReference type="EMBL" id="FOUA01000001">
    <property type="protein sequence ID" value="SFL65207.1"/>
    <property type="molecule type" value="Genomic_DNA"/>
</dbReference>
<dbReference type="RefSeq" id="WP_074778184.1">
    <property type="nucleotide sequence ID" value="NZ_FOGN01000001.1"/>
</dbReference>
<dbReference type="InterPro" id="IPR027417">
    <property type="entry name" value="P-loop_NTPase"/>
</dbReference>
<dbReference type="Proteomes" id="UP000186599">
    <property type="component" value="Unassembled WGS sequence"/>
</dbReference>